<name>A0A137NRD3_CONC2</name>
<reference evidence="3 4" key="1">
    <citation type="journal article" date="2015" name="Genome Biol. Evol.">
        <title>Phylogenomic analyses indicate that early fungi evolved digesting cell walls of algal ancestors of land plants.</title>
        <authorList>
            <person name="Chang Y."/>
            <person name="Wang S."/>
            <person name="Sekimoto S."/>
            <person name="Aerts A.L."/>
            <person name="Choi C."/>
            <person name="Clum A."/>
            <person name="LaButti K.M."/>
            <person name="Lindquist E.A."/>
            <person name="Yee Ngan C."/>
            <person name="Ohm R.A."/>
            <person name="Salamov A.A."/>
            <person name="Grigoriev I.V."/>
            <person name="Spatafora J.W."/>
            <person name="Berbee M.L."/>
        </authorList>
    </citation>
    <scope>NUCLEOTIDE SEQUENCE [LARGE SCALE GENOMIC DNA]</scope>
    <source>
        <strain evidence="3 4">NRRL 28638</strain>
    </source>
</reference>
<evidence type="ECO:0000256" key="2">
    <source>
        <dbReference type="SAM" id="Phobius"/>
    </source>
</evidence>
<feature type="compositionally biased region" description="Basic and acidic residues" evidence="1">
    <location>
        <begin position="107"/>
        <end position="120"/>
    </location>
</feature>
<evidence type="ECO:0000256" key="1">
    <source>
        <dbReference type="SAM" id="MobiDB-lite"/>
    </source>
</evidence>
<dbReference type="Proteomes" id="UP000070444">
    <property type="component" value="Unassembled WGS sequence"/>
</dbReference>
<feature type="transmembrane region" description="Helical" evidence="2">
    <location>
        <begin position="12"/>
        <end position="36"/>
    </location>
</feature>
<proteinExistence type="predicted"/>
<sequence length="120" mass="13358">MYLQRRSVDSYLSTSTIIFIAWAVFIVIALISTCLYRSKTNSQTTDNDNSLIVPLANSRNSVNSDMSSEFIEPLPLYTPPMNSNQLNADNSPSGGASPIRIEITEPTGERIDRPPTYRNN</sequence>
<dbReference type="EMBL" id="KQ964921">
    <property type="protein sequence ID" value="KXN65288.1"/>
    <property type="molecule type" value="Genomic_DNA"/>
</dbReference>
<feature type="compositionally biased region" description="Polar residues" evidence="1">
    <location>
        <begin position="81"/>
        <end position="94"/>
    </location>
</feature>
<feature type="region of interest" description="Disordered" evidence="1">
    <location>
        <begin position="81"/>
        <end position="120"/>
    </location>
</feature>
<dbReference type="AlphaFoldDB" id="A0A137NRD3"/>
<keyword evidence="2" id="KW-1133">Transmembrane helix</keyword>
<evidence type="ECO:0000313" key="3">
    <source>
        <dbReference type="EMBL" id="KXN65288.1"/>
    </source>
</evidence>
<keyword evidence="2" id="KW-0812">Transmembrane</keyword>
<keyword evidence="2" id="KW-0472">Membrane</keyword>
<organism evidence="3 4">
    <name type="scientific">Conidiobolus coronatus (strain ATCC 28846 / CBS 209.66 / NRRL 28638)</name>
    <name type="common">Delacroixia coronata</name>
    <dbReference type="NCBI Taxonomy" id="796925"/>
    <lineage>
        <taxon>Eukaryota</taxon>
        <taxon>Fungi</taxon>
        <taxon>Fungi incertae sedis</taxon>
        <taxon>Zoopagomycota</taxon>
        <taxon>Entomophthoromycotina</taxon>
        <taxon>Entomophthoromycetes</taxon>
        <taxon>Entomophthorales</taxon>
        <taxon>Ancylistaceae</taxon>
        <taxon>Conidiobolus</taxon>
    </lineage>
</organism>
<protein>
    <submittedName>
        <fullName evidence="3">Uncharacterized protein</fullName>
    </submittedName>
</protein>
<keyword evidence="4" id="KW-1185">Reference proteome</keyword>
<evidence type="ECO:0000313" key="4">
    <source>
        <dbReference type="Proteomes" id="UP000070444"/>
    </source>
</evidence>
<gene>
    <name evidence="3" type="ORF">CONCODRAFT_80811</name>
</gene>
<accession>A0A137NRD3</accession>